<organism evidence="1">
    <name type="scientific">Rhizophora mucronata</name>
    <name type="common">Asiatic mangrove</name>
    <dbReference type="NCBI Taxonomy" id="61149"/>
    <lineage>
        <taxon>Eukaryota</taxon>
        <taxon>Viridiplantae</taxon>
        <taxon>Streptophyta</taxon>
        <taxon>Embryophyta</taxon>
        <taxon>Tracheophyta</taxon>
        <taxon>Spermatophyta</taxon>
        <taxon>Magnoliopsida</taxon>
        <taxon>eudicotyledons</taxon>
        <taxon>Gunneridae</taxon>
        <taxon>Pentapetalae</taxon>
        <taxon>rosids</taxon>
        <taxon>fabids</taxon>
        <taxon>Malpighiales</taxon>
        <taxon>Rhizophoraceae</taxon>
        <taxon>Rhizophora</taxon>
    </lineage>
</organism>
<evidence type="ECO:0000313" key="1">
    <source>
        <dbReference type="EMBL" id="MBX62509.1"/>
    </source>
</evidence>
<dbReference type="AlphaFoldDB" id="A0A2P2Q6J9"/>
<accession>A0A2P2Q6J9</accession>
<reference evidence="1" key="1">
    <citation type="submission" date="2018-02" db="EMBL/GenBank/DDBJ databases">
        <title>Rhizophora mucronata_Transcriptome.</title>
        <authorList>
            <person name="Meera S.P."/>
            <person name="Sreeshan A."/>
            <person name="Augustine A."/>
        </authorList>
    </citation>
    <scope>NUCLEOTIDE SEQUENCE</scope>
    <source>
        <tissue evidence="1">Leaf</tissue>
    </source>
</reference>
<name>A0A2P2Q6J9_RHIMU</name>
<proteinExistence type="predicted"/>
<sequence length="69" mass="7865">MFTEEMQPNISPQSTYLSTSLIYYLETLKDLLACYIGGPTHSSNQYKAYINWRLKSIRGHPVANAVNQP</sequence>
<protein>
    <submittedName>
        <fullName evidence="1">Uncharacterized protein</fullName>
    </submittedName>
</protein>
<dbReference type="EMBL" id="GGEC01082025">
    <property type="protein sequence ID" value="MBX62509.1"/>
    <property type="molecule type" value="Transcribed_RNA"/>
</dbReference>